<dbReference type="RGD" id="68381">
    <property type="gene designation" value="Ddx25"/>
</dbReference>
<dbReference type="EMBL" id="CH474007">
    <property type="protein sequence ID" value="EDL83269.1"/>
    <property type="molecule type" value="Genomic_DNA"/>
</dbReference>
<evidence type="ECO:0000313" key="1">
    <source>
        <dbReference type="EMBL" id="EDL83269.1"/>
    </source>
</evidence>
<reference evidence="1 2" key="1">
    <citation type="submission" date="2005-09" db="EMBL/GenBank/DDBJ databases">
        <authorList>
            <person name="Mural R.J."/>
            <person name="Li P.W."/>
            <person name="Adams M.D."/>
            <person name="Amanatides P.G."/>
            <person name="Baden-Tillson H."/>
            <person name="Barnstead M."/>
            <person name="Chin S.H."/>
            <person name="Dew I."/>
            <person name="Evans C.A."/>
            <person name="Ferriera S."/>
            <person name="Flanigan M."/>
            <person name="Fosler C."/>
            <person name="Glodek A."/>
            <person name="Gu Z."/>
            <person name="Holt R.A."/>
            <person name="Jennings D."/>
            <person name="Kraft C.L."/>
            <person name="Lu F."/>
            <person name="Nguyen T."/>
            <person name="Nusskern D.R."/>
            <person name="Pfannkoch C.M."/>
            <person name="Sitter C."/>
            <person name="Sutton G.G."/>
            <person name="Venter J.C."/>
            <person name="Wang Z."/>
            <person name="Woodage T."/>
            <person name="Zheng X.H."/>
            <person name="Zhong F."/>
        </authorList>
    </citation>
    <scope>NUCLEOTIDE SEQUENCE [LARGE SCALE GENOMIC DNA]</scope>
    <source>
        <strain>BN</strain>
        <strain evidence="2">Sprague-Dawley</strain>
    </source>
</reference>
<sequence>MIEVDKLPLLMKIQDHFNSSIKQLDPEDMDEIEKIEY</sequence>
<evidence type="ECO:0000313" key="2">
    <source>
        <dbReference type="Proteomes" id="UP000234681"/>
    </source>
</evidence>
<dbReference type="AlphaFoldDB" id="A6JYK7"/>
<proteinExistence type="predicted"/>
<organism evidence="1 2">
    <name type="scientific">Rattus norvegicus</name>
    <name type="common">Rat</name>
    <dbReference type="NCBI Taxonomy" id="10116"/>
    <lineage>
        <taxon>Eukaryota</taxon>
        <taxon>Metazoa</taxon>
        <taxon>Chordata</taxon>
        <taxon>Craniata</taxon>
        <taxon>Vertebrata</taxon>
        <taxon>Euteleostomi</taxon>
        <taxon>Mammalia</taxon>
        <taxon>Eutheria</taxon>
        <taxon>Euarchontoglires</taxon>
        <taxon>Glires</taxon>
        <taxon>Rodentia</taxon>
        <taxon>Myomorpha</taxon>
        <taxon>Muroidea</taxon>
        <taxon>Muridae</taxon>
        <taxon>Murinae</taxon>
        <taxon>Rattus</taxon>
    </lineage>
</organism>
<dbReference type="Proteomes" id="UP000234681">
    <property type="component" value="Chromosome 8"/>
</dbReference>
<accession>A6JYK7</accession>
<protein>
    <submittedName>
        <fullName evidence="1">DEAD (Asp-Glu-Ala-Asp) box polypeptide 25, isoform CRA_c</fullName>
    </submittedName>
</protein>
<evidence type="ECO:0000313" key="3">
    <source>
        <dbReference type="RGD" id="68381"/>
    </source>
</evidence>
<name>A6JYK7_RAT</name>
<gene>
    <name evidence="1 3" type="primary">Ddx25</name>
    <name evidence="1" type="ORF">rCG_22714</name>
</gene>